<accession>A0A8K0XT81</accession>
<reference evidence="2" key="1">
    <citation type="journal article" date="2021" name="New Phytol.">
        <title>Evolutionary innovations through gain and loss of genes in the ectomycorrhizal Boletales.</title>
        <authorList>
            <person name="Wu G."/>
            <person name="Miyauchi S."/>
            <person name="Morin E."/>
            <person name="Kuo A."/>
            <person name="Drula E."/>
            <person name="Varga T."/>
            <person name="Kohler A."/>
            <person name="Feng B."/>
            <person name="Cao Y."/>
            <person name="Lipzen A."/>
            <person name="Daum C."/>
            <person name="Hundley H."/>
            <person name="Pangilinan J."/>
            <person name="Johnson J."/>
            <person name="Barry K."/>
            <person name="LaButti K."/>
            <person name="Ng V."/>
            <person name="Ahrendt S."/>
            <person name="Min B."/>
            <person name="Choi I.G."/>
            <person name="Park H."/>
            <person name="Plett J.M."/>
            <person name="Magnuson J."/>
            <person name="Spatafora J.W."/>
            <person name="Nagy L.G."/>
            <person name="Henrissat B."/>
            <person name="Grigoriev I.V."/>
            <person name="Yang Z.L."/>
            <person name="Xu J."/>
            <person name="Martin F.M."/>
        </authorList>
    </citation>
    <scope>NUCLEOTIDE SEQUENCE</scope>
    <source>
        <strain evidence="2">KKN 215</strain>
    </source>
</reference>
<comment type="caution">
    <text evidence="2">The sequence shown here is derived from an EMBL/GenBank/DDBJ whole genome shotgun (WGS) entry which is preliminary data.</text>
</comment>
<evidence type="ECO:0000313" key="3">
    <source>
        <dbReference type="Proteomes" id="UP000813824"/>
    </source>
</evidence>
<organism evidence="2 3">
    <name type="scientific">Cristinia sonorae</name>
    <dbReference type="NCBI Taxonomy" id="1940300"/>
    <lineage>
        <taxon>Eukaryota</taxon>
        <taxon>Fungi</taxon>
        <taxon>Dikarya</taxon>
        <taxon>Basidiomycota</taxon>
        <taxon>Agaricomycotina</taxon>
        <taxon>Agaricomycetes</taxon>
        <taxon>Agaricomycetidae</taxon>
        <taxon>Agaricales</taxon>
        <taxon>Pleurotineae</taxon>
        <taxon>Stephanosporaceae</taxon>
        <taxon>Cristinia</taxon>
    </lineage>
</organism>
<evidence type="ECO:0000313" key="2">
    <source>
        <dbReference type="EMBL" id="KAH8105341.1"/>
    </source>
</evidence>
<dbReference type="PANTHER" id="PTHR28153">
    <property type="entry name" value="PROTEIN, PUTATIVE-RELATED"/>
    <property type="match status" value="1"/>
</dbReference>
<dbReference type="PANTHER" id="PTHR28153:SF1">
    <property type="entry name" value="DUF4484 DOMAIN-CONTAINING PROTEIN"/>
    <property type="match status" value="1"/>
</dbReference>
<dbReference type="Pfam" id="PF09804">
    <property type="entry name" value="DENND11"/>
    <property type="match status" value="2"/>
</dbReference>
<gene>
    <name evidence="2" type="ORF">BXZ70DRAFT_920533</name>
</gene>
<dbReference type="OrthoDB" id="2152680at2759"/>
<dbReference type="GO" id="GO:0005811">
    <property type="term" value="C:lipid droplet"/>
    <property type="evidence" value="ECO:0007669"/>
    <property type="project" value="TreeGrafter"/>
</dbReference>
<sequence length="628" mass="69529">MAISEESVPQDVVAIFHTSFHPTQGNIVDWSLKASDDLDITHVEFSCLPSGLHLVEQDVIYFTKGDHQGVCVFQRRRTTEDGHRGFRLSSLGILLAKSARPRPWRHVPSLKAVVHAIYSRLEDRDVLEPSESDWEPARLFFEERKVQRSDLGGAGDWTGWSAELDGTETSTFQTSPTLHLPHMLRILGPSSLTLYKHVLGRQRVLIYTAPPVEAACVLCQVAADICYDDQFDGNDLPTPDSPRPGIATGGGERQDVQPRLKRKSKAGVKVLGMVTLNDIDKLVQESKTGRGWIACTSDAIYLEKPSYYDLIIDLTTASASGRTTRPTLYIPKLIQPPVSRGPTHRLSVIRFTWSDVKLWSELDRLMRLDNGNPDSPCCDPTSPDQYSRSRHTLGAAWSDMWRVYEDVCVLCAGLWIGSWRATSPSAHGLSEPRSENWGSIRLGGEDYLSLRSEADSAYVRNVGMGIEGRPSSSSDIGILHHRPSRHARRSSGMSMWTWASGKSSAVSPKDDIIDEGEVIDPDVQGQHERQLMTTLAILHAFHKNTTALLLRLAQVLPAASSEPSDVADSSTAPHIVLTPKDVLMFKLGPLSSLDQRFVEWLAEEYGGGVRLVVRRGWSELVGLVLGFG</sequence>
<proteinExistence type="predicted"/>
<dbReference type="InterPro" id="IPR018626">
    <property type="entry name" value="LCHN/Anr2"/>
</dbReference>
<protein>
    <recommendedName>
        <fullName evidence="4">Protein LCHN</fullName>
    </recommendedName>
</protein>
<feature type="region of interest" description="Disordered" evidence="1">
    <location>
        <begin position="233"/>
        <end position="259"/>
    </location>
</feature>
<name>A0A8K0XT81_9AGAR</name>
<dbReference type="Proteomes" id="UP000813824">
    <property type="component" value="Unassembled WGS sequence"/>
</dbReference>
<dbReference type="AlphaFoldDB" id="A0A8K0XT81"/>
<keyword evidence="3" id="KW-1185">Reference proteome</keyword>
<evidence type="ECO:0008006" key="4">
    <source>
        <dbReference type="Google" id="ProtNLM"/>
    </source>
</evidence>
<dbReference type="InterPro" id="IPR053056">
    <property type="entry name" value="Lipid_Metab_Assoc_Protein"/>
</dbReference>
<dbReference type="EMBL" id="JAEVFJ010000004">
    <property type="protein sequence ID" value="KAH8105341.1"/>
    <property type="molecule type" value="Genomic_DNA"/>
</dbReference>
<evidence type="ECO:0000256" key="1">
    <source>
        <dbReference type="SAM" id="MobiDB-lite"/>
    </source>
</evidence>